<dbReference type="Gene3D" id="1.20.1280.50">
    <property type="match status" value="1"/>
</dbReference>
<dbReference type="Pfam" id="PF12937">
    <property type="entry name" value="F-box-like"/>
    <property type="match status" value="1"/>
</dbReference>
<evidence type="ECO:0000313" key="2">
    <source>
        <dbReference type="EMBL" id="KAE9989323.1"/>
    </source>
</evidence>
<dbReference type="Proteomes" id="UP000490939">
    <property type="component" value="Unassembled WGS sequence"/>
</dbReference>
<keyword evidence="3" id="KW-1185">Reference proteome</keyword>
<sequence length="486" mass="55104">MLSIKPVLLDFCPEILHNILANLKPADVGSISRTCRGLNSYVEGNRLLWKDLYIRNFDHPPHEHIQREPQWEVDLKRFVNLQKILETENVSVKKSAVVETCNTAIHLLQTASADSESSLNISFLNQFFEDRHNGNVFLFSSNLYEQAGAEDHHPASTEEERQATAKLHSYFGTSKEAIGRTRSRAAHPYARAKVYDLRGYTTPNYWGPWMDDGSLRVDWEKVESLMIVLGYNLQMFGERCPIPASKSLMIWHSPFEGVTPNSYTPMPRFMDTMDKNLKAELNFLHGTSIIQEPEPPLEALDPYGVTGTWRRVVCFLDYNDLYSFNFGGYEPNDSRPRPPIIMQEAIRLITMKLRVERIEAPGPMNGKALPVVHFTGTARSMHQAHDPNSNSSLYVKGTASLTPEGEVRWTTTSLFGGEERWKSESIQVGGLRSARGTIGTWFDKDYDDNGPVGPTAFWKLNDQVSDEKRTGVVLYAGYDDDDDDDD</sequence>
<organism evidence="2 3">
    <name type="scientific">Venturia inaequalis</name>
    <name type="common">Apple scab fungus</name>
    <dbReference type="NCBI Taxonomy" id="5025"/>
    <lineage>
        <taxon>Eukaryota</taxon>
        <taxon>Fungi</taxon>
        <taxon>Dikarya</taxon>
        <taxon>Ascomycota</taxon>
        <taxon>Pezizomycotina</taxon>
        <taxon>Dothideomycetes</taxon>
        <taxon>Pleosporomycetidae</taxon>
        <taxon>Venturiales</taxon>
        <taxon>Venturiaceae</taxon>
        <taxon>Venturia</taxon>
    </lineage>
</organism>
<proteinExistence type="predicted"/>
<name>A0A8H3VKF9_VENIN</name>
<gene>
    <name evidence="2" type="ORF">EG327_002870</name>
</gene>
<comment type="caution">
    <text evidence="2">The sequence shown here is derived from an EMBL/GenBank/DDBJ whole genome shotgun (WGS) entry which is preliminary data.</text>
</comment>
<dbReference type="InterPro" id="IPR036047">
    <property type="entry name" value="F-box-like_dom_sf"/>
</dbReference>
<feature type="domain" description="F-box" evidence="1">
    <location>
        <begin position="5"/>
        <end position="52"/>
    </location>
</feature>
<evidence type="ECO:0000259" key="1">
    <source>
        <dbReference type="PROSITE" id="PS50181"/>
    </source>
</evidence>
<dbReference type="SUPFAM" id="SSF81383">
    <property type="entry name" value="F-box domain"/>
    <property type="match status" value="1"/>
</dbReference>
<dbReference type="EMBL" id="WNWR01000193">
    <property type="protein sequence ID" value="KAE9989323.1"/>
    <property type="molecule type" value="Genomic_DNA"/>
</dbReference>
<accession>A0A8H3VKF9</accession>
<dbReference type="SMART" id="SM00256">
    <property type="entry name" value="FBOX"/>
    <property type="match status" value="1"/>
</dbReference>
<reference evidence="2 3" key="1">
    <citation type="submission" date="2019-07" db="EMBL/GenBank/DDBJ databases">
        <title>Venturia inaequalis Genome Resource.</title>
        <authorList>
            <person name="Lichtner F.J."/>
        </authorList>
    </citation>
    <scope>NUCLEOTIDE SEQUENCE [LARGE SCALE GENOMIC DNA]</scope>
    <source>
        <strain evidence="2 3">DMI_063113</strain>
    </source>
</reference>
<protein>
    <recommendedName>
        <fullName evidence="1">F-box domain-containing protein</fullName>
    </recommendedName>
</protein>
<evidence type="ECO:0000313" key="3">
    <source>
        <dbReference type="Proteomes" id="UP000490939"/>
    </source>
</evidence>
<dbReference type="InterPro" id="IPR001810">
    <property type="entry name" value="F-box_dom"/>
</dbReference>
<dbReference type="AlphaFoldDB" id="A0A8H3VKF9"/>
<dbReference type="PROSITE" id="PS50181">
    <property type="entry name" value="FBOX"/>
    <property type="match status" value="1"/>
</dbReference>